<protein>
    <recommendedName>
        <fullName evidence="5">Secreted protein</fullName>
    </recommendedName>
</protein>
<evidence type="ECO:0000313" key="4">
    <source>
        <dbReference type="Proteomes" id="UP000317663"/>
    </source>
</evidence>
<comment type="caution">
    <text evidence="3">The sequence shown here is derived from an EMBL/GenBank/DDBJ whole genome shotgun (WGS) entry which is preliminary data.</text>
</comment>
<reference evidence="3 4" key="1">
    <citation type="journal article" date="2019" name="Environ. Microbiol.">
        <title>Species interactions and distinct microbial communities in high Arctic permafrost affected cryosols are associated with the CH4 and CO2 gas fluxes.</title>
        <authorList>
            <person name="Altshuler I."/>
            <person name="Hamel J."/>
            <person name="Turney S."/>
            <person name="Magnuson E."/>
            <person name="Levesque R."/>
            <person name="Greer C."/>
            <person name="Whyte L.G."/>
        </authorList>
    </citation>
    <scope>NUCLEOTIDE SEQUENCE [LARGE SCALE GENOMIC DNA]</scope>
    <source>
        <strain evidence="3 4">E4</strain>
    </source>
</reference>
<keyword evidence="4" id="KW-1185">Reference proteome</keyword>
<name>A0A502GTH5_9GAMM</name>
<gene>
    <name evidence="3" type="ORF">EAH77_02745</name>
</gene>
<dbReference type="RefSeq" id="WP_140470248.1">
    <property type="nucleotide sequence ID" value="NZ_RCZD01000001.1"/>
</dbReference>
<evidence type="ECO:0008006" key="5">
    <source>
        <dbReference type="Google" id="ProtNLM"/>
    </source>
</evidence>
<evidence type="ECO:0000256" key="1">
    <source>
        <dbReference type="SAM" id="MobiDB-lite"/>
    </source>
</evidence>
<keyword evidence="2" id="KW-0732">Signal</keyword>
<accession>A0A502GTH5</accession>
<sequence>MKKIRLLILLILSITLPSLGLASVNLMAQCSTLTEMTTSGPTAMPGMSAMTDSPDDCMTPKSDMSSKGKQQGGQNCKFGANCNLSTILTSFVPLTLSSPYQDNVLPTPETPFSPALEGQWRPPRSV</sequence>
<feature type="chain" id="PRO_5021334785" description="Secreted protein" evidence="2">
    <location>
        <begin position="23"/>
        <end position="126"/>
    </location>
</feature>
<dbReference type="Proteomes" id="UP000317663">
    <property type="component" value="Unassembled WGS sequence"/>
</dbReference>
<dbReference type="EMBL" id="RCZD01000001">
    <property type="protein sequence ID" value="TPG65174.1"/>
    <property type="molecule type" value="Genomic_DNA"/>
</dbReference>
<feature type="signal peptide" evidence="2">
    <location>
        <begin position="1"/>
        <end position="22"/>
    </location>
</feature>
<feature type="compositionally biased region" description="Polar residues" evidence="1">
    <location>
        <begin position="62"/>
        <end position="72"/>
    </location>
</feature>
<evidence type="ECO:0000256" key="2">
    <source>
        <dbReference type="SAM" id="SignalP"/>
    </source>
</evidence>
<dbReference type="OrthoDB" id="9946131at2"/>
<dbReference type="AlphaFoldDB" id="A0A502GTH5"/>
<proteinExistence type="predicted"/>
<organism evidence="3 4">
    <name type="scientific">Ewingella americana</name>
    <dbReference type="NCBI Taxonomy" id="41202"/>
    <lineage>
        <taxon>Bacteria</taxon>
        <taxon>Pseudomonadati</taxon>
        <taxon>Pseudomonadota</taxon>
        <taxon>Gammaproteobacteria</taxon>
        <taxon>Enterobacterales</taxon>
        <taxon>Yersiniaceae</taxon>
        <taxon>Ewingella</taxon>
    </lineage>
</organism>
<feature type="region of interest" description="Disordered" evidence="1">
    <location>
        <begin position="38"/>
        <end position="72"/>
    </location>
</feature>
<feature type="region of interest" description="Disordered" evidence="1">
    <location>
        <begin position="100"/>
        <end position="126"/>
    </location>
</feature>
<evidence type="ECO:0000313" key="3">
    <source>
        <dbReference type="EMBL" id="TPG65174.1"/>
    </source>
</evidence>